<accession>A0AAW6SMV4</accession>
<protein>
    <submittedName>
        <fullName evidence="1">Uncharacterized protein</fullName>
    </submittedName>
</protein>
<dbReference type="AlphaFoldDB" id="A0AAW6SMV4"/>
<organism evidence="1 2">
    <name type="scientific">Heyndrickxia oleronia</name>
    <dbReference type="NCBI Taxonomy" id="38875"/>
    <lineage>
        <taxon>Bacteria</taxon>
        <taxon>Bacillati</taxon>
        <taxon>Bacillota</taxon>
        <taxon>Bacilli</taxon>
        <taxon>Bacillales</taxon>
        <taxon>Bacillaceae</taxon>
        <taxon>Heyndrickxia</taxon>
    </lineage>
</organism>
<evidence type="ECO:0000313" key="1">
    <source>
        <dbReference type="EMBL" id="MDH5159470.1"/>
    </source>
</evidence>
<sequence>MAAEPKRTKNDSIIHVASGKANGSKKYIQEKAKRFDENNRILKEAFSNHKKTRHSII</sequence>
<evidence type="ECO:0000313" key="2">
    <source>
        <dbReference type="Proteomes" id="UP001159179"/>
    </source>
</evidence>
<proteinExistence type="predicted"/>
<dbReference type="EMBL" id="JAROYP010000001">
    <property type="protein sequence ID" value="MDH5159470.1"/>
    <property type="molecule type" value="Genomic_DNA"/>
</dbReference>
<name>A0AAW6SMV4_9BACI</name>
<dbReference type="RefSeq" id="WP_158022201.1">
    <property type="nucleotide sequence ID" value="NZ_BOQX01000008.1"/>
</dbReference>
<gene>
    <name evidence="1" type="ORF">P5X88_00870</name>
</gene>
<reference evidence="1" key="1">
    <citation type="submission" date="2023-03" db="EMBL/GenBank/DDBJ databases">
        <title>Bacterial isolates from washroom surfaces on a university campus.</title>
        <authorList>
            <person name="Holman D.B."/>
            <person name="Gzyl K.E."/>
            <person name="Taheri A.E."/>
        </authorList>
    </citation>
    <scope>NUCLEOTIDE SEQUENCE</scope>
    <source>
        <strain evidence="1">RD03</strain>
    </source>
</reference>
<dbReference type="Proteomes" id="UP001159179">
    <property type="component" value="Unassembled WGS sequence"/>
</dbReference>
<dbReference type="GeneID" id="79869580"/>
<comment type="caution">
    <text evidence="1">The sequence shown here is derived from an EMBL/GenBank/DDBJ whole genome shotgun (WGS) entry which is preliminary data.</text>
</comment>